<evidence type="ECO:0000313" key="5">
    <source>
        <dbReference type="Proteomes" id="UP000734854"/>
    </source>
</evidence>
<dbReference type="GO" id="GO:0003723">
    <property type="term" value="F:RNA binding"/>
    <property type="evidence" value="ECO:0007669"/>
    <property type="project" value="InterPro"/>
</dbReference>
<keyword evidence="5" id="KW-1185">Reference proteome</keyword>
<dbReference type="InterPro" id="IPR046849">
    <property type="entry name" value="E2_motif"/>
</dbReference>
<feature type="repeat" description="PPR" evidence="3">
    <location>
        <begin position="240"/>
        <end position="274"/>
    </location>
</feature>
<dbReference type="Pfam" id="PF13041">
    <property type="entry name" value="PPR_2"/>
    <property type="match status" value="2"/>
</dbReference>
<evidence type="ECO:0000256" key="2">
    <source>
        <dbReference type="ARBA" id="ARBA00022737"/>
    </source>
</evidence>
<dbReference type="OrthoDB" id="185373at2759"/>
<dbReference type="Pfam" id="PF20431">
    <property type="entry name" value="E_motif"/>
    <property type="match status" value="1"/>
</dbReference>
<keyword evidence="2" id="KW-0677">Repeat</keyword>
<feature type="repeat" description="PPR" evidence="3">
    <location>
        <begin position="540"/>
        <end position="574"/>
    </location>
</feature>
<dbReference type="PROSITE" id="PS51375">
    <property type="entry name" value="PPR"/>
    <property type="match status" value="5"/>
</dbReference>
<comment type="caution">
    <text evidence="4">The sequence shown here is derived from an EMBL/GenBank/DDBJ whole genome shotgun (WGS) entry which is preliminary data.</text>
</comment>
<proteinExistence type="inferred from homology"/>
<name>A0A8J5C8T0_ZINOF</name>
<evidence type="ECO:0000313" key="4">
    <source>
        <dbReference type="EMBL" id="KAG6468407.1"/>
    </source>
</evidence>
<feature type="repeat" description="PPR" evidence="3">
    <location>
        <begin position="439"/>
        <end position="473"/>
    </location>
</feature>
<dbReference type="PANTHER" id="PTHR47926:SF364">
    <property type="entry name" value="PENTATRICOPEPTIDE REPEAT-CONTAINING PROTEIN"/>
    <property type="match status" value="1"/>
</dbReference>
<dbReference type="InterPro" id="IPR002885">
    <property type="entry name" value="PPR_rpt"/>
</dbReference>
<dbReference type="InterPro" id="IPR046848">
    <property type="entry name" value="E_motif"/>
</dbReference>
<gene>
    <name evidence="4" type="ORF">ZIOFF_073092</name>
</gene>
<dbReference type="EMBL" id="JACMSC010000022">
    <property type="protein sequence ID" value="KAG6468407.1"/>
    <property type="molecule type" value="Genomic_DNA"/>
</dbReference>
<feature type="repeat" description="PPR" evidence="3">
    <location>
        <begin position="139"/>
        <end position="173"/>
    </location>
</feature>
<dbReference type="FunFam" id="1.25.40.10:FF:000201">
    <property type="entry name" value="Pentatricopeptide repeat-containing protein mitochondrial"/>
    <property type="match status" value="1"/>
</dbReference>
<reference evidence="4 5" key="1">
    <citation type="submission" date="2020-08" db="EMBL/GenBank/DDBJ databases">
        <title>Plant Genome Project.</title>
        <authorList>
            <person name="Zhang R.-G."/>
        </authorList>
    </citation>
    <scope>NUCLEOTIDE SEQUENCE [LARGE SCALE GENOMIC DNA]</scope>
    <source>
        <tissue evidence="4">Rhizome</tissue>
    </source>
</reference>
<evidence type="ECO:0008006" key="6">
    <source>
        <dbReference type="Google" id="ProtNLM"/>
    </source>
</evidence>
<dbReference type="Pfam" id="PF20430">
    <property type="entry name" value="Eplus_motif"/>
    <property type="match status" value="1"/>
</dbReference>
<organism evidence="4 5">
    <name type="scientific">Zingiber officinale</name>
    <name type="common">Ginger</name>
    <name type="synonym">Amomum zingiber</name>
    <dbReference type="NCBI Taxonomy" id="94328"/>
    <lineage>
        <taxon>Eukaryota</taxon>
        <taxon>Viridiplantae</taxon>
        <taxon>Streptophyta</taxon>
        <taxon>Embryophyta</taxon>
        <taxon>Tracheophyta</taxon>
        <taxon>Spermatophyta</taxon>
        <taxon>Magnoliopsida</taxon>
        <taxon>Liliopsida</taxon>
        <taxon>Zingiberales</taxon>
        <taxon>Zingiberaceae</taxon>
        <taxon>Zingiber</taxon>
    </lineage>
</organism>
<feature type="repeat" description="PPR" evidence="3">
    <location>
        <begin position="337"/>
        <end position="371"/>
    </location>
</feature>
<dbReference type="GO" id="GO:0009451">
    <property type="term" value="P:RNA modification"/>
    <property type="evidence" value="ECO:0007669"/>
    <property type="project" value="InterPro"/>
</dbReference>
<evidence type="ECO:0000256" key="1">
    <source>
        <dbReference type="ARBA" id="ARBA00006643"/>
    </source>
</evidence>
<dbReference type="FunFam" id="1.25.40.10:FF:000366">
    <property type="entry name" value="Pentatricopeptide (PPR) repeat-containing protein"/>
    <property type="match status" value="1"/>
</dbReference>
<dbReference type="Proteomes" id="UP000734854">
    <property type="component" value="Unassembled WGS sequence"/>
</dbReference>
<dbReference type="InterPro" id="IPR046960">
    <property type="entry name" value="PPR_At4g14850-like_plant"/>
</dbReference>
<protein>
    <recommendedName>
        <fullName evidence="6">Chlororespiratory reduction 21</fullName>
    </recommendedName>
</protein>
<dbReference type="FunFam" id="1.25.40.10:FF:000031">
    <property type="entry name" value="Pentatricopeptide repeat-containing protein mitochondrial"/>
    <property type="match status" value="1"/>
</dbReference>
<accession>A0A8J5C8T0</accession>
<dbReference type="PANTHER" id="PTHR47926">
    <property type="entry name" value="PENTATRICOPEPTIDE REPEAT-CONTAINING PROTEIN"/>
    <property type="match status" value="1"/>
</dbReference>
<dbReference type="Pfam" id="PF01535">
    <property type="entry name" value="PPR"/>
    <property type="match status" value="7"/>
</dbReference>
<sequence length="772" mass="85983">MPHIMQMVILFCPPPSSASLNLSKLQPSWQHPFRSPLPRNIIPSTPTFRPPKLGIPNQSSSSAPFALTVGPTITPNSVRKLKQLVALKMLPEAMDLFLDMKIQGIKVGVVLESMLIDLLMKSERPDDAFRVFDEMPQRNVVTWTSMISGCVRNGFGKTGIYLFVQMLESGVLSNDFAVNAAIQACTDVAALRCGEQLHSLILRSGFTEDCWSSISLIDFYSRCGLVDRAELVFAGITDLDVVSFTSLISAYCRNNLFDSAMTLFDEMVRRGIAPNEHTITSILAACQPRLGEQLHGYMLKTLIVNSVHSATALLDFYWRNHEVEQAKLVFHQMEAKNVITWSLMISCCVRNGELHDAMRIFNGMVSAGIRPNEFTFSSILGACRPSQELSKLGSQLHSLSIKNKIALDTRVANALLAMYARCGKVQELEKLFLEIKEPDAVSWTSVISGNFQNGYNDRSIEWLCHMHGDGYMPNEYGLSSTISSCANLASLNHGRQFHCLALKLGCDINVCTGNALINLYGKCGCINDSELAFDCMHTHDIMSWNSLIYGYANNGHGREALEAVDKMLETHCSIPDESTFLGILVACSHVGYVDQAVRYFKLMSDTFNIIPSASHYACMVDIMGRAGRLEEALDIINQMPFKPDVATWKTLLGSCMMQRNLELGKLAAAKIFELTSLDSASYVLLSNLHALHGEWDDAKIVRNKMEENDIQKEAGRSWIQINNEVHSFVSRDESHPESGTIYQRLEEIFNIIKSEKCLCETNIGVNEFEIGV</sequence>
<dbReference type="AlphaFoldDB" id="A0A8J5C8T0"/>
<evidence type="ECO:0000256" key="3">
    <source>
        <dbReference type="PROSITE-ProRule" id="PRU00708"/>
    </source>
</evidence>
<comment type="similarity">
    <text evidence="1">Belongs to the PPR family. PCMP-H subfamily.</text>
</comment>
<dbReference type="NCBIfam" id="TIGR00756">
    <property type="entry name" value="PPR"/>
    <property type="match status" value="6"/>
</dbReference>